<dbReference type="EMBL" id="JACJVO010000052">
    <property type="protein sequence ID" value="MBB6735684.1"/>
    <property type="molecule type" value="Genomic_DNA"/>
</dbReference>
<comment type="caution">
    <text evidence="1">The sequence shown here is derived from an EMBL/GenBank/DDBJ whole genome shotgun (WGS) entry which is preliminary data.</text>
</comment>
<dbReference type="AlphaFoldDB" id="A0A7X0VYT2"/>
<dbReference type="Proteomes" id="UP000564644">
    <property type="component" value="Unassembled WGS sequence"/>
</dbReference>
<protein>
    <submittedName>
        <fullName evidence="1">Uncharacterized protein</fullName>
    </submittedName>
</protein>
<keyword evidence="2" id="KW-1185">Reference proteome</keyword>
<organism evidence="1 2">
    <name type="scientific">Cohnella zeiphila</name>
    <dbReference type="NCBI Taxonomy" id="2761120"/>
    <lineage>
        <taxon>Bacteria</taxon>
        <taxon>Bacillati</taxon>
        <taxon>Bacillota</taxon>
        <taxon>Bacilli</taxon>
        <taxon>Bacillales</taxon>
        <taxon>Paenibacillaceae</taxon>
        <taxon>Cohnella</taxon>
    </lineage>
</organism>
<sequence>MNMQLTQNSLELRKAVKSLKEMNLEDSKLQSTSFMDSVPLSMQEKSAVKKIFSAKVTGNHEDGKIKMGNWL</sequence>
<dbReference type="RefSeq" id="WP_185133335.1">
    <property type="nucleotide sequence ID" value="NZ_JACJVO010000052.1"/>
</dbReference>
<gene>
    <name evidence="1" type="ORF">H7C18_32710</name>
</gene>
<evidence type="ECO:0000313" key="2">
    <source>
        <dbReference type="Proteomes" id="UP000564644"/>
    </source>
</evidence>
<proteinExistence type="predicted"/>
<evidence type="ECO:0000313" key="1">
    <source>
        <dbReference type="EMBL" id="MBB6735684.1"/>
    </source>
</evidence>
<accession>A0A7X0VYT2</accession>
<reference evidence="1 2" key="1">
    <citation type="submission" date="2020-08" db="EMBL/GenBank/DDBJ databases">
        <title>Cohnella phylogeny.</title>
        <authorList>
            <person name="Dunlap C."/>
        </authorList>
    </citation>
    <scope>NUCLEOTIDE SEQUENCE [LARGE SCALE GENOMIC DNA]</scope>
    <source>
        <strain evidence="1 2">CBP 2801</strain>
    </source>
</reference>
<name>A0A7X0VYT2_9BACL</name>